<dbReference type="RefSeq" id="WP_377508180.1">
    <property type="nucleotide sequence ID" value="NZ_JBHULU010000017.1"/>
</dbReference>
<dbReference type="InterPro" id="IPR050297">
    <property type="entry name" value="LipidA_mod_glycosyltrf_83"/>
</dbReference>
<feature type="transmembrane region" description="Helical" evidence="8">
    <location>
        <begin position="250"/>
        <end position="273"/>
    </location>
</feature>
<evidence type="ECO:0000256" key="7">
    <source>
        <dbReference type="ARBA" id="ARBA00023136"/>
    </source>
</evidence>
<feature type="transmembrane region" description="Helical" evidence="8">
    <location>
        <begin position="12"/>
        <end position="31"/>
    </location>
</feature>
<feature type="transmembrane region" description="Helical" evidence="8">
    <location>
        <begin position="77"/>
        <end position="98"/>
    </location>
</feature>
<sequence length="507" mass="58249">MLRALTQSHYRSGYLAVSLFILVVIIRLLTVQRMGLMPQDAYYYYYSEHLALSYYDHPPMIAYLLRLFTEIFSKDEVIIKLANAVTTVFSLVAFYFLAKQFLPRHRAGSSLVLLGSTVMVTNLSLVSLPDVPLVLFWTLSLLLLHKAIHTGSGFYWALAGITVGLSFNSKYTAVFLLLGLVLFLLLSSQHRKYVFSRQMLLLLIFLLLTVSPVVMWNLQNDWISFEFQSSNRMSSIAELNLSPRFFFGNIGAQLLLLMPVLFVAMFVVFWKVGKKAIVKRSMPDSDVLFLLCFFLPIVGFFFTLSSVYLVKSNWLMPAYIAAVVLIGIYLTERHVRYHLAVSVVLHVLLLVQVVFYPVPVKSDDTWWGWDQLAAEVEILRERYPNHFIVSDDGYKTAAVLNFYMKEDVYAGNVLGKNGLQFSLTHADLSHLKNNDALFIDSNNSFTDTLKSNEIERDLLPYFDQVKELSPIVITDEEGKPVRKFLVFECRNYRYDQLVQFEDNPIEH</sequence>
<dbReference type="Pfam" id="PF13231">
    <property type="entry name" value="PMT_2"/>
    <property type="match status" value="1"/>
</dbReference>
<dbReference type="PANTHER" id="PTHR33908:SF11">
    <property type="entry name" value="MEMBRANE PROTEIN"/>
    <property type="match status" value="1"/>
</dbReference>
<feature type="transmembrane region" description="Helical" evidence="8">
    <location>
        <begin position="170"/>
        <end position="187"/>
    </location>
</feature>
<keyword evidence="2" id="KW-1003">Cell membrane</keyword>
<evidence type="ECO:0000256" key="5">
    <source>
        <dbReference type="ARBA" id="ARBA00022692"/>
    </source>
</evidence>
<keyword evidence="7 8" id="KW-0472">Membrane</keyword>
<evidence type="ECO:0000256" key="6">
    <source>
        <dbReference type="ARBA" id="ARBA00022989"/>
    </source>
</evidence>
<feature type="transmembrane region" description="Helical" evidence="8">
    <location>
        <begin position="199"/>
        <end position="218"/>
    </location>
</feature>
<dbReference type="InterPro" id="IPR038731">
    <property type="entry name" value="RgtA/B/C-like"/>
</dbReference>
<keyword evidence="11" id="KW-1185">Reference proteome</keyword>
<evidence type="ECO:0000256" key="3">
    <source>
        <dbReference type="ARBA" id="ARBA00022676"/>
    </source>
</evidence>
<evidence type="ECO:0000313" key="11">
    <source>
        <dbReference type="Proteomes" id="UP001597544"/>
    </source>
</evidence>
<evidence type="ECO:0000259" key="9">
    <source>
        <dbReference type="Pfam" id="PF13231"/>
    </source>
</evidence>
<feature type="transmembrane region" description="Helical" evidence="8">
    <location>
        <begin position="314"/>
        <end position="330"/>
    </location>
</feature>
<keyword evidence="6 8" id="KW-1133">Transmembrane helix</keyword>
<gene>
    <name evidence="10" type="ORF">ACFSRY_13075</name>
</gene>
<feature type="domain" description="Glycosyltransferase RgtA/B/C/D-like" evidence="9">
    <location>
        <begin position="56"/>
        <end position="216"/>
    </location>
</feature>
<evidence type="ECO:0000256" key="8">
    <source>
        <dbReference type="SAM" id="Phobius"/>
    </source>
</evidence>
<feature type="transmembrane region" description="Helical" evidence="8">
    <location>
        <begin position="337"/>
        <end position="356"/>
    </location>
</feature>
<dbReference type="PANTHER" id="PTHR33908">
    <property type="entry name" value="MANNOSYLTRANSFERASE YKCB-RELATED"/>
    <property type="match status" value="1"/>
</dbReference>
<keyword evidence="5 8" id="KW-0812">Transmembrane</keyword>
<dbReference type="GO" id="GO:0016757">
    <property type="term" value="F:glycosyltransferase activity"/>
    <property type="evidence" value="ECO:0007669"/>
    <property type="project" value="UniProtKB-KW"/>
</dbReference>
<protein>
    <submittedName>
        <fullName evidence="10">ArnT family glycosyltransferase</fullName>
        <ecNumber evidence="10">2.4.-.-</ecNumber>
    </submittedName>
</protein>
<evidence type="ECO:0000313" key="10">
    <source>
        <dbReference type="EMBL" id="MFD2514801.1"/>
    </source>
</evidence>
<keyword evidence="4 10" id="KW-0808">Transferase</keyword>
<comment type="caution">
    <text evidence="10">The sequence shown here is derived from an EMBL/GenBank/DDBJ whole genome shotgun (WGS) entry which is preliminary data.</text>
</comment>
<evidence type="ECO:0000256" key="4">
    <source>
        <dbReference type="ARBA" id="ARBA00022679"/>
    </source>
</evidence>
<evidence type="ECO:0000256" key="2">
    <source>
        <dbReference type="ARBA" id="ARBA00022475"/>
    </source>
</evidence>
<proteinExistence type="predicted"/>
<comment type="subcellular location">
    <subcellularLocation>
        <location evidence="1">Cell membrane</location>
        <topology evidence="1">Multi-pass membrane protein</topology>
    </subcellularLocation>
</comment>
<name>A0ABW5IMM0_9BACT</name>
<organism evidence="10 11">
    <name type="scientific">Pontibacter locisalis</name>
    <dbReference type="NCBI Taxonomy" id="1719035"/>
    <lineage>
        <taxon>Bacteria</taxon>
        <taxon>Pseudomonadati</taxon>
        <taxon>Bacteroidota</taxon>
        <taxon>Cytophagia</taxon>
        <taxon>Cytophagales</taxon>
        <taxon>Hymenobacteraceae</taxon>
        <taxon>Pontibacter</taxon>
    </lineage>
</organism>
<accession>A0ABW5IMM0</accession>
<dbReference type="Proteomes" id="UP001597544">
    <property type="component" value="Unassembled WGS sequence"/>
</dbReference>
<dbReference type="EC" id="2.4.-.-" evidence="10"/>
<feature type="transmembrane region" description="Helical" evidence="8">
    <location>
        <begin position="285"/>
        <end position="308"/>
    </location>
</feature>
<evidence type="ECO:0000256" key="1">
    <source>
        <dbReference type="ARBA" id="ARBA00004651"/>
    </source>
</evidence>
<keyword evidence="3 10" id="KW-0328">Glycosyltransferase</keyword>
<reference evidence="11" key="1">
    <citation type="journal article" date="2019" name="Int. J. Syst. Evol. Microbiol.">
        <title>The Global Catalogue of Microorganisms (GCM) 10K type strain sequencing project: providing services to taxonomists for standard genome sequencing and annotation.</title>
        <authorList>
            <consortium name="The Broad Institute Genomics Platform"/>
            <consortium name="The Broad Institute Genome Sequencing Center for Infectious Disease"/>
            <person name="Wu L."/>
            <person name="Ma J."/>
        </authorList>
    </citation>
    <scope>NUCLEOTIDE SEQUENCE [LARGE SCALE GENOMIC DNA]</scope>
    <source>
        <strain evidence="11">KCTC 42498</strain>
    </source>
</reference>
<dbReference type="EMBL" id="JBHULU010000017">
    <property type="protein sequence ID" value="MFD2514801.1"/>
    <property type="molecule type" value="Genomic_DNA"/>
</dbReference>
<feature type="transmembrane region" description="Helical" evidence="8">
    <location>
        <begin position="110"/>
        <end position="128"/>
    </location>
</feature>